<reference evidence="2" key="1">
    <citation type="submission" date="2020-03" db="EMBL/GenBank/DDBJ databases">
        <title>Spirochaetal bacteria isolated from arthropods constitute a novel genus Entomospira genus novum within the order Spirochaetales.</title>
        <authorList>
            <person name="Grana-Miraglia L."/>
            <person name="Sikutova S."/>
            <person name="Fingerle V."/>
            <person name="Sing A."/>
            <person name="Castillo-Ramirez S."/>
            <person name="Margos G."/>
            <person name="Rudolf I."/>
        </authorList>
    </citation>
    <scope>NUCLEOTIDE SEQUENCE</scope>
    <source>
        <strain evidence="2">BR149</strain>
    </source>
</reference>
<feature type="transmembrane region" description="Helical" evidence="1">
    <location>
        <begin position="26"/>
        <end position="44"/>
    </location>
</feature>
<comment type="caution">
    <text evidence="2">The sequence shown here is derived from an EMBL/GenBank/DDBJ whole genome shotgun (WGS) entry which is preliminary data.</text>
</comment>
<organism evidence="2 3">
    <name type="scientific">Entomospira culicis</name>
    <dbReference type="NCBI Taxonomy" id="2719989"/>
    <lineage>
        <taxon>Bacteria</taxon>
        <taxon>Pseudomonadati</taxon>
        <taxon>Spirochaetota</taxon>
        <taxon>Spirochaetia</taxon>
        <taxon>Spirochaetales</taxon>
        <taxon>Spirochaetaceae</taxon>
        <taxon>Entomospira</taxon>
    </lineage>
</organism>
<evidence type="ECO:0000313" key="3">
    <source>
        <dbReference type="Proteomes" id="UP000778951"/>
    </source>
</evidence>
<evidence type="ECO:0008006" key="4">
    <source>
        <dbReference type="Google" id="ProtNLM"/>
    </source>
</evidence>
<proteinExistence type="predicted"/>
<keyword evidence="1" id="KW-0472">Membrane</keyword>
<feature type="transmembrane region" description="Helical" evidence="1">
    <location>
        <begin position="90"/>
        <end position="113"/>
    </location>
</feature>
<name>A0A968GDX9_9SPIO</name>
<keyword evidence="3" id="KW-1185">Reference proteome</keyword>
<dbReference type="Proteomes" id="UP000778951">
    <property type="component" value="Unassembled WGS sequence"/>
</dbReference>
<accession>A0A968GDX9</accession>
<evidence type="ECO:0000313" key="2">
    <source>
        <dbReference type="EMBL" id="NIZ68784.1"/>
    </source>
</evidence>
<protein>
    <recommendedName>
        <fullName evidence="4">Cobalt transport protein</fullName>
    </recommendedName>
</protein>
<dbReference type="AlphaFoldDB" id="A0A968GDX9"/>
<keyword evidence="1" id="KW-0812">Transmembrane</keyword>
<feature type="transmembrane region" description="Helical" evidence="1">
    <location>
        <begin position="56"/>
        <end position="78"/>
    </location>
</feature>
<keyword evidence="1" id="KW-1133">Transmembrane helix</keyword>
<sequence length="222" mass="26038">MIADKRYLIPLWAIFLGTTQQASAPWHLALVWLLAIPLFMSYRMGKLIHVLYRGRFIILIALSYQLFSLITLSASWSTLLLKSSQITTQIILALLLYHLLNEADIIASIMLYLKPLHRPKWSADLAISILLVRSYLVQIPPLWRRRTYAITLRYRPKPRAYRTLITIPLFLQDLLEYPQQMSRTLTLRHYHHHFCPISYPKKSGDALSFFLYYGILSLVFVY</sequence>
<evidence type="ECO:0000256" key="1">
    <source>
        <dbReference type="SAM" id="Phobius"/>
    </source>
</evidence>
<dbReference type="EMBL" id="JAATLM010000001">
    <property type="protein sequence ID" value="NIZ68784.1"/>
    <property type="molecule type" value="Genomic_DNA"/>
</dbReference>
<dbReference type="RefSeq" id="WP_167694902.1">
    <property type="nucleotide sequence ID" value="NZ_CP118181.1"/>
</dbReference>
<gene>
    <name evidence="2" type="ORF">HCT48_00925</name>
</gene>